<keyword evidence="3" id="KW-1185">Reference proteome</keyword>
<accession>A0ABP0GW95</accession>
<proteinExistence type="inferred from homology"/>
<reference evidence="2 3" key="1">
    <citation type="submission" date="2024-02" db="EMBL/GenBank/DDBJ databases">
        <authorList>
            <person name="Daric V."/>
            <person name="Darras S."/>
        </authorList>
    </citation>
    <scope>NUCLEOTIDE SEQUENCE [LARGE SCALE GENOMIC DNA]</scope>
</reference>
<dbReference type="PANTHER" id="PTHR31493">
    <property type="entry name" value="NAZO FAMILY MEMBER"/>
    <property type="match status" value="1"/>
</dbReference>
<comment type="caution">
    <text evidence="2">The sequence shown here is derived from an EMBL/GenBank/DDBJ whole genome shotgun (WGS) entry which is preliminary data.</text>
</comment>
<evidence type="ECO:0000313" key="2">
    <source>
        <dbReference type="EMBL" id="CAK8695815.1"/>
    </source>
</evidence>
<dbReference type="Proteomes" id="UP001642483">
    <property type="component" value="Unassembled WGS sequence"/>
</dbReference>
<dbReference type="PANTHER" id="PTHR31493:SF1">
    <property type="entry name" value="PROTEIN C19ORF12"/>
    <property type="match status" value="1"/>
</dbReference>
<sequence>MPLTENETIQLVTLLAKQENLQVNVGHPVSKGKIFRNITVLGGILVGPLGIIGVREAGLVIAAAVCEEAEALPTVINALPPSKQLELVNQMCNITSELHAKDAPSALALVNRNGSFKIKIIATLVEYFQNLKGMKLDMQDICEVRNIPLAVNDAILLIILLAEQERLQVTVRRSISFKTGCVTVLGGALFGSLGMITAAGHKLLITAGSNEDIEPLPKIIRALPESNKLDLADHVRNILSQLDEKDALTVLALINRNGSLKMKLVELLLEFFKNHEGLEVNTQEC</sequence>
<protein>
    <submittedName>
        <fullName evidence="2">Uncharacterized protein</fullName>
    </submittedName>
</protein>
<evidence type="ECO:0000313" key="3">
    <source>
        <dbReference type="Proteomes" id="UP001642483"/>
    </source>
</evidence>
<comment type="similarity">
    <text evidence="1">Belongs to the C19orf12 family.</text>
</comment>
<dbReference type="EMBL" id="CAWYQH010000152">
    <property type="protein sequence ID" value="CAK8695815.1"/>
    <property type="molecule type" value="Genomic_DNA"/>
</dbReference>
<gene>
    <name evidence="2" type="ORF">CVLEPA_LOCUS29035</name>
</gene>
<organism evidence="2 3">
    <name type="scientific">Clavelina lepadiformis</name>
    <name type="common">Light-bulb sea squirt</name>
    <name type="synonym">Ascidia lepadiformis</name>
    <dbReference type="NCBI Taxonomy" id="159417"/>
    <lineage>
        <taxon>Eukaryota</taxon>
        <taxon>Metazoa</taxon>
        <taxon>Chordata</taxon>
        <taxon>Tunicata</taxon>
        <taxon>Ascidiacea</taxon>
        <taxon>Aplousobranchia</taxon>
        <taxon>Clavelinidae</taxon>
        <taxon>Clavelina</taxon>
    </lineage>
</organism>
<evidence type="ECO:0000256" key="1">
    <source>
        <dbReference type="ARBA" id="ARBA00029457"/>
    </source>
</evidence>
<dbReference type="InterPro" id="IPR033369">
    <property type="entry name" value="C19orf12"/>
</dbReference>
<name>A0ABP0GW95_CLALP</name>